<name>A0A9E7SV22_9EURY</name>
<proteinExistence type="predicted"/>
<dbReference type="EMBL" id="CP100355">
    <property type="protein sequence ID" value="UTF53457.1"/>
    <property type="molecule type" value="Genomic_DNA"/>
</dbReference>
<organism evidence="2 3">
    <name type="scientific">Natronosalvus rutilus</name>
    <dbReference type="NCBI Taxonomy" id="2953753"/>
    <lineage>
        <taxon>Archaea</taxon>
        <taxon>Methanobacteriati</taxon>
        <taxon>Methanobacteriota</taxon>
        <taxon>Stenosarchaea group</taxon>
        <taxon>Halobacteria</taxon>
        <taxon>Halobacteriales</taxon>
        <taxon>Natrialbaceae</taxon>
        <taxon>Natronosalvus</taxon>
    </lineage>
</organism>
<dbReference type="AlphaFoldDB" id="A0A9E7SV22"/>
<dbReference type="InterPro" id="IPR036388">
    <property type="entry name" value="WH-like_DNA-bd_sf"/>
</dbReference>
<reference evidence="2" key="1">
    <citation type="submission" date="2022-06" db="EMBL/GenBank/DDBJ databases">
        <title>Diverse halophilic archaea isolated from saline environments.</title>
        <authorList>
            <person name="Cui H.-L."/>
        </authorList>
    </citation>
    <scope>NUCLEOTIDE SEQUENCE</scope>
    <source>
        <strain evidence="2">WLHS1</strain>
    </source>
</reference>
<dbReference type="InterPro" id="IPR036390">
    <property type="entry name" value="WH_DNA-bd_sf"/>
</dbReference>
<gene>
    <name evidence="2" type="ORF">NGM29_17070</name>
</gene>
<dbReference type="GeneID" id="73291794"/>
<evidence type="ECO:0000259" key="1">
    <source>
        <dbReference type="Pfam" id="PF24035"/>
    </source>
</evidence>
<dbReference type="SUPFAM" id="SSF46785">
    <property type="entry name" value="Winged helix' DNA-binding domain"/>
    <property type="match status" value="1"/>
</dbReference>
<sequence>MPEDEPAIDEEDYVETAPLLASDSFYRALVERPRRRVLYYLLEREECSVDELADVLAGWETTTETMVAPDRRRQHELSLVHRHLPLLSEAGLVAYDSESGEISLVTVPEPAKALVRRAIEVETA</sequence>
<protein>
    <recommendedName>
        <fullName evidence="1">DUF7344 domain-containing protein</fullName>
    </recommendedName>
</protein>
<evidence type="ECO:0000313" key="3">
    <source>
        <dbReference type="Proteomes" id="UP001056855"/>
    </source>
</evidence>
<evidence type="ECO:0000313" key="2">
    <source>
        <dbReference type="EMBL" id="UTF53457.1"/>
    </source>
</evidence>
<dbReference type="Proteomes" id="UP001056855">
    <property type="component" value="Chromosome"/>
</dbReference>
<accession>A0A9E7SV22</accession>
<feature type="domain" description="DUF7344" evidence="1">
    <location>
        <begin position="28"/>
        <end position="102"/>
    </location>
</feature>
<dbReference type="Pfam" id="PF24035">
    <property type="entry name" value="DUF7344"/>
    <property type="match status" value="1"/>
</dbReference>
<dbReference type="Gene3D" id="1.10.10.10">
    <property type="entry name" value="Winged helix-like DNA-binding domain superfamily/Winged helix DNA-binding domain"/>
    <property type="match status" value="1"/>
</dbReference>
<dbReference type="KEGG" id="sawl:NGM29_17070"/>
<dbReference type="RefSeq" id="WP_254157939.1">
    <property type="nucleotide sequence ID" value="NZ_CP100355.1"/>
</dbReference>
<keyword evidence="3" id="KW-1185">Reference proteome</keyword>
<dbReference type="InterPro" id="IPR055768">
    <property type="entry name" value="DUF7344"/>
</dbReference>